<keyword evidence="1 6" id="KW-0963">Cytoplasm</keyword>
<proteinExistence type="inferred from homology"/>
<sequence length="207" mass="22812">MSLKDELHLGADTLGLTLTAAQELLLVHYVELLDKWNKVYNLTAVRETERMVAYHVLDSLAALGSIRGSHILDVGSGGGMPGIPFAVCRPDWQLTLLDANHKKTTFLKQAVIELGLANADVVCERVEAFAPERRFDVITSRAFSELAEFVRLTRHLLADGGEWAALKGVYPDEEIAHLPEDVKVLDVIELKVPGLDADRHLVRLGLA</sequence>
<dbReference type="Proteomes" id="UP000244173">
    <property type="component" value="Chromosome"/>
</dbReference>
<keyword evidence="2 6" id="KW-0698">rRNA processing</keyword>
<reference evidence="7 8" key="1">
    <citation type="submission" date="2018-04" db="EMBL/GenBank/DDBJ databases">
        <title>Denitrifier Microvirgula.</title>
        <authorList>
            <person name="Anderson E."/>
            <person name="Jang J."/>
            <person name="Ishii S."/>
        </authorList>
    </citation>
    <scope>NUCLEOTIDE SEQUENCE [LARGE SCALE GENOMIC DNA]</scope>
    <source>
        <strain evidence="7 8">BE2.4</strain>
    </source>
</reference>
<evidence type="ECO:0000256" key="1">
    <source>
        <dbReference type="ARBA" id="ARBA00022490"/>
    </source>
</evidence>
<dbReference type="EC" id="2.1.1.170" evidence="6"/>
<dbReference type="KEGG" id="maer:DAI18_08190"/>
<dbReference type="PIRSF" id="PIRSF003078">
    <property type="entry name" value="GidB"/>
    <property type="match status" value="1"/>
</dbReference>
<keyword evidence="5 6" id="KW-0949">S-adenosyl-L-methionine</keyword>
<dbReference type="SUPFAM" id="SSF53335">
    <property type="entry name" value="S-adenosyl-L-methionine-dependent methyltransferases"/>
    <property type="match status" value="1"/>
</dbReference>
<keyword evidence="4 6" id="KW-0808">Transferase</keyword>
<dbReference type="OrthoDB" id="9808773at2"/>
<evidence type="ECO:0000256" key="5">
    <source>
        <dbReference type="ARBA" id="ARBA00022691"/>
    </source>
</evidence>
<dbReference type="CDD" id="cd02440">
    <property type="entry name" value="AdoMet_MTases"/>
    <property type="match status" value="1"/>
</dbReference>
<comment type="caution">
    <text evidence="6">Lacks conserved residue(s) required for the propagation of feature annotation.</text>
</comment>
<evidence type="ECO:0000256" key="4">
    <source>
        <dbReference type="ARBA" id="ARBA00022679"/>
    </source>
</evidence>
<feature type="binding site" evidence="6">
    <location>
        <position position="80"/>
    </location>
    <ligand>
        <name>S-adenosyl-L-methionine</name>
        <dbReference type="ChEBI" id="CHEBI:59789"/>
    </ligand>
</feature>
<comment type="similarity">
    <text evidence="6">Belongs to the methyltransferase superfamily. RNA methyltransferase RsmG family.</text>
</comment>
<dbReference type="NCBIfam" id="TIGR00138">
    <property type="entry name" value="rsmG_gidB"/>
    <property type="match status" value="1"/>
</dbReference>
<evidence type="ECO:0000313" key="7">
    <source>
        <dbReference type="EMBL" id="AVY94026.1"/>
    </source>
</evidence>
<dbReference type="Gene3D" id="3.40.50.150">
    <property type="entry name" value="Vaccinia Virus protein VP39"/>
    <property type="match status" value="1"/>
</dbReference>
<comment type="subcellular location">
    <subcellularLocation>
        <location evidence="6">Cytoplasm</location>
    </subcellularLocation>
</comment>
<keyword evidence="8" id="KW-1185">Reference proteome</keyword>
<feature type="binding site" evidence="6">
    <location>
        <position position="75"/>
    </location>
    <ligand>
        <name>S-adenosyl-L-methionine</name>
        <dbReference type="ChEBI" id="CHEBI:59789"/>
    </ligand>
</feature>
<dbReference type="HAMAP" id="MF_00074">
    <property type="entry name" value="16SrRNA_methyltr_G"/>
    <property type="match status" value="1"/>
</dbReference>
<dbReference type="InterPro" id="IPR003682">
    <property type="entry name" value="rRNA_ssu_MeTfrase_G"/>
</dbReference>
<dbReference type="Pfam" id="PF02527">
    <property type="entry name" value="GidB"/>
    <property type="match status" value="1"/>
</dbReference>
<organism evidence="7 8">
    <name type="scientific">Microvirgula aerodenitrificans</name>
    <dbReference type="NCBI Taxonomy" id="57480"/>
    <lineage>
        <taxon>Bacteria</taxon>
        <taxon>Pseudomonadati</taxon>
        <taxon>Pseudomonadota</taxon>
        <taxon>Betaproteobacteria</taxon>
        <taxon>Neisseriales</taxon>
        <taxon>Aquaspirillaceae</taxon>
        <taxon>Microvirgula</taxon>
    </lineage>
</organism>
<dbReference type="PANTHER" id="PTHR31760">
    <property type="entry name" value="S-ADENOSYL-L-METHIONINE-DEPENDENT METHYLTRANSFERASES SUPERFAMILY PROTEIN"/>
    <property type="match status" value="1"/>
</dbReference>
<accession>A0A2S0P9J3</accession>
<dbReference type="GO" id="GO:0005829">
    <property type="term" value="C:cytosol"/>
    <property type="evidence" value="ECO:0007669"/>
    <property type="project" value="TreeGrafter"/>
</dbReference>
<gene>
    <name evidence="6" type="primary">rsmG</name>
    <name evidence="7" type="ORF">DAI18_08190</name>
</gene>
<protein>
    <recommendedName>
        <fullName evidence="6">Ribosomal RNA small subunit methyltransferase G</fullName>
        <ecNumber evidence="6">2.1.1.170</ecNumber>
    </recommendedName>
    <alternativeName>
        <fullName evidence="6">16S rRNA 7-methylguanosine methyltransferase</fullName>
        <shortName evidence="6">16S rRNA m7G methyltransferase</shortName>
    </alternativeName>
</protein>
<dbReference type="PANTHER" id="PTHR31760:SF0">
    <property type="entry name" value="S-ADENOSYL-L-METHIONINE-DEPENDENT METHYLTRANSFERASES SUPERFAMILY PROTEIN"/>
    <property type="match status" value="1"/>
</dbReference>
<keyword evidence="3 6" id="KW-0489">Methyltransferase</keyword>
<dbReference type="AlphaFoldDB" id="A0A2S0P9J3"/>
<feature type="binding site" evidence="6">
    <location>
        <position position="141"/>
    </location>
    <ligand>
        <name>S-adenosyl-L-methionine</name>
        <dbReference type="ChEBI" id="CHEBI:59789"/>
    </ligand>
</feature>
<dbReference type="RefSeq" id="WP_028499249.1">
    <property type="nucleotide sequence ID" value="NZ_CALFSO010000093.1"/>
</dbReference>
<evidence type="ECO:0000313" key="8">
    <source>
        <dbReference type="Proteomes" id="UP000244173"/>
    </source>
</evidence>
<name>A0A2S0P9J3_9NEIS</name>
<evidence type="ECO:0000256" key="6">
    <source>
        <dbReference type="HAMAP-Rule" id="MF_00074"/>
    </source>
</evidence>
<dbReference type="GO" id="GO:0070043">
    <property type="term" value="F:rRNA (guanine-N7-)-methyltransferase activity"/>
    <property type="evidence" value="ECO:0007669"/>
    <property type="project" value="UniProtKB-UniRule"/>
</dbReference>
<evidence type="ECO:0000256" key="3">
    <source>
        <dbReference type="ARBA" id="ARBA00022603"/>
    </source>
</evidence>
<comment type="catalytic activity">
    <reaction evidence="6">
        <text>guanosine(527) in 16S rRNA + S-adenosyl-L-methionine = N(7)-methylguanosine(527) in 16S rRNA + S-adenosyl-L-homocysteine</text>
        <dbReference type="Rhea" id="RHEA:42732"/>
        <dbReference type="Rhea" id="RHEA-COMP:10209"/>
        <dbReference type="Rhea" id="RHEA-COMP:10210"/>
        <dbReference type="ChEBI" id="CHEBI:57856"/>
        <dbReference type="ChEBI" id="CHEBI:59789"/>
        <dbReference type="ChEBI" id="CHEBI:74269"/>
        <dbReference type="ChEBI" id="CHEBI:74480"/>
        <dbReference type="EC" id="2.1.1.170"/>
    </reaction>
</comment>
<dbReference type="EMBL" id="CP028519">
    <property type="protein sequence ID" value="AVY94026.1"/>
    <property type="molecule type" value="Genomic_DNA"/>
</dbReference>
<dbReference type="InterPro" id="IPR029063">
    <property type="entry name" value="SAM-dependent_MTases_sf"/>
</dbReference>
<evidence type="ECO:0000256" key="2">
    <source>
        <dbReference type="ARBA" id="ARBA00022552"/>
    </source>
</evidence>
<comment type="function">
    <text evidence="6">Specifically methylates the N7 position of guanine in position 527 of 16S rRNA.</text>
</comment>
<dbReference type="STRING" id="1122240.GCA_000620105_02183"/>
<feature type="binding site" evidence="6">
    <location>
        <begin position="126"/>
        <end position="127"/>
    </location>
    <ligand>
        <name>S-adenosyl-L-methionine</name>
        <dbReference type="ChEBI" id="CHEBI:59789"/>
    </ligand>
</feature>